<comment type="caution">
    <text evidence="2">The sequence shown here is derived from an EMBL/GenBank/DDBJ whole genome shotgun (WGS) entry which is preliminary data.</text>
</comment>
<feature type="region of interest" description="Disordered" evidence="1">
    <location>
        <begin position="137"/>
        <end position="164"/>
    </location>
</feature>
<accession>A0A4R5Q6P3</accession>
<proteinExistence type="predicted"/>
<dbReference type="OrthoDB" id="7284979at2"/>
<gene>
    <name evidence="2" type="ORF">E2C06_32090</name>
</gene>
<evidence type="ECO:0000313" key="2">
    <source>
        <dbReference type="EMBL" id="TDH58542.1"/>
    </source>
</evidence>
<name>A0A4R5Q6P3_9PROT</name>
<feature type="non-terminal residue" evidence="2">
    <location>
        <position position="164"/>
    </location>
</feature>
<reference evidence="2 3" key="1">
    <citation type="journal article" date="2016" name="J. Microbiol.">
        <title>Dankookia rubra gen. nov., sp. nov., an alphaproteobacterium isolated from sediment of a shallow stream.</title>
        <authorList>
            <person name="Kim W.H."/>
            <person name="Kim D.H."/>
            <person name="Kang K."/>
            <person name="Ahn T.Y."/>
        </authorList>
    </citation>
    <scope>NUCLEOTIDE SEQUENCE [LARGE SCALE GENOMIC DNA]</scope>
    <source>
        <strain evidence="2 3">JCM30602</strain>
    </source>
</reference>
<evidence type="ECO:0000256" key="1">
    <source>
        <dbReference type="SAM" id="MobiDB-lite"/>
    </source>
</evidence>
<evidence type="ECO:0008006" key="4">
    <source>
        <dbReference type="Google" id="ProtNLM"/>
    </source>
</evidence>
<sequence length="164" mass="16828">MPKPFLPCLLLAALGLAACDDPPKEAPRADAAAGAVPAAEAAEARRAAGEQLRARLRMAGGMPLRAVQVWRQQLAGTLAVCGQVNPTGDANDPFIPWVATVSLAEGRAQRTELVLGASNAEASRVFAEMVDRCFDGGGPRTAQAGRDGARPLPPLPLDGALAAA</sequence>
<protein>
    <recommendedName>
        <fullName evidence="4">Lipoprotein</fullName>
    </recommendedName>
</protein>
<dbReference type="EMBL" id="SMSJ01000113">
    <property type="protein sequence ID" value="TDH58542.1"/>
    <property type="molecule type" value="Genomic_DNA"/>
</dbReference>
<organism evidence="2 3">
    <name type="scientific">Dankookia rubra</name>
    <dbReference type="NCBI Taxonomy" id="1442381"/>
    <lineage>
        <taxon>Bacteria</taxon>
        <taxon>Pseudomonadati</taxon>
        <taxon>Pseudomonadota</taxon>
        <taxon>Alphaproteobacteria</taxon>
        <taxon>Acetobacterales</taxon>
        <taxon>Roseomonadaceae</taxon>
        <taxon>Dankookia</taxon>
    </lineage>
</organism>
<dbReference type="AlphaFoldDB" id="A0A4R5Q6P3"/>
<evidence type="ECO:0000313" key="3">
    <source>
        <dbReference type="Proteomes" id="UP000295096"/>
    </source>
</evidence>
<dbReference type="RefSeq" id="WP_133292646.1">
    <property type="nucleotide sequence ID" value="NZ_SMSJ01000113.1"/>
</dbReference>
<dbReference type="Proteomes" id="UP000295096">
    <property type="component" value="Unassembled WGS sequence"/>
</dbReference>
<keyword evidence="3" id="KW-1185">Reference proteome</keyword>
<dbReference type="PROSITE" id="PS51257">
    <property type="entry name" value="PROKAR_LIPOPROTEIN"/>
    <property type="match status" value="1"/>
</dbReference>